<sequence>MHSLEELGSLAKPAMEIEKRVHGPQAEKNYKEKTNRFWAEVTGRLKKRELNTPEKCKKMHIYADGLTAQPFYCKTCFDKTGEKRYMDEITSNEVRCSFCGRVAQAAVEEFLSKLVRVLIEKRFPLYLIIEKLMERGARIHGTESQALLIEERNMWVNIAKGIDTNLLRKAELLIERDEFIARRINGTLPQDGTAILFIGSAHRVGKELQKFPDIKVIYL</sequence>
<proteinExistence type="predicted"/>
<evidence type="ECO:0000313" key="1">
    <source>
        <dbReference type="EMBL" id="PIS13444.1"/>
    </source>
</evidence>
<dbReference type="EMBL" id="PEZL01000024">
    <property type="protein sequence ID" value="PIS13444.1"/>
    <property type="molecule type" value="Genomic_DNA"/>
</dbReference>
<organism evidence="1 2">
    <name type="scientific">Candidatus Tagabacteria bacterium CG09_land_8_20_14_0_10_41_14</name>
    <dbReference type="NCBI Taxonomy" id="1975021"/>
    <lineage>
        <taxon>Bacteria</taxon>
        <taxon>Candidatus Tagaibacteriota</taxon>
    </lineage>
</organism>
<comment type="caution">
    <text evidence="1">The sequence shown here is derived from an EMBL/GenBank/DDBJ whole genome shotgun (WGS) entry which is preliminary data.</text>
</comment>
<name>A0A2H0WL88_9BACT</name>
<evidence type="ECO:0000313" key="2">
    <source>
        <dbReference type="Proteomes" id="UP000230353"/>
    </source>
</evidence>
<gene>
    <name evidence="1" type="ORF">COT67_01760</name>
</gene>
<dbReference type="AlphaFoldDB" id="A0A2H0WL88"/>
<protein>
    <submittedName>
        <fullName evidence="1">Uncharacterized protein</fullName>
    </submittedName>
</protein>
<dbReference type="Proteomes" id="UP000230353">
    <property type="component" value="Unassembled WGS sequence"/>
</dbReference>
<accession>A0A2H0WL88</accession>
<reference evidence="2" key="1">
    <citation type="submission" date="2017-09" db="EMBL/GenBank/DDBJ databases">
        <title>Depth-based differentiation of microbial function through sediment-hosted aquifers and enrichment of novel symbionts in the deep terrestrial subsurface.</title>
        <authorList>
            <person name="Probst A.J."/>
            <person name="Ladd B."/>
            <person name="Jarett J.K."/>
            <person name="Geller-Mcgrath D.E."/>
            <person name="Sieber C.M.K."/>
            <person name="Emerson J.B."/>
            <person name="Anantharaman K."/>
            <person name="Thomas B.C."/>
            <person name="Malmstrom R."/>
            <person name="Stieglmeier M."/>
            <person name="Klingl A."/>
            <person name="Woyke T."/>
            <person name="Ryan C.M."/>
            <person name="Banfield J.F."/>
        </authorList>
    </citation>
    <scope>NUCLEOTIDE SEQUENCE [LARGE SCALE GENOMIC DNA]</scope>
</reference>